<evidence type="ECO:0000256" key="2">
    <source>
        <dbReference type="ARBA" id="ARBA00023125"/>
    </source>
</evidence>
<keyword evidence="3" id="KW-0804">Transcription</keyword>
<dbReference type="PANTHER" id="PTHR43132:SF8">
    <property type="entry name" value="HTH-TYPE TRANSCRIPTIONAL REGULATOR KMTR"/>
    <property type="match status" value="1"/>
</dbReference>
<dbReference type="CDD" id="cd00090">
    <property type="entry name" value="HTH_ARSR"/>
    <property type="match status" value="1"/>
</dbReference>
<evidence type="ECO:0000256" key="3">
    <source>
        <dbReference type="ARBA" id="ARBA00023163"/>
    </source>
</evidence>
<dbReference type="InterPro" id="IPR036390">
    <property type="entry name" value="WH_DNA-bd_sf"/>
</dbReference>
<keyword evidence="6" id="KW-1185">Reference proteome</keyword>
<keyword evidence="2" id="KW-0238">DNA-binding</keyword>
<dbReference type="InterPro" id="IPR011991">
    <property type="entry name" value="ArsR-like_HTH"/>
</dbReference>
<dbReference type="Proteomes" id="UP001183414">
    <property type="component" value="Unassembled WGS sequence"/>
</dbReference>
<sequence>MLQVEFSRGELARLRVAEGADPMWEVVLSLHLLQNQQAALTFDPWRREVRAALERAGLTGVVQDLMRVCPAAPYFPDFLTPGRGETGVDFEAAVERVLSTPRRRLAAELERLHTYSGGPVPSGLRSLAAGEPEALRRLGTGLRRYYEVAVAPYGPAIRAQAAADRSRRGEVALAGGAEGLLASYTELPGWQARGDTLLAPYPVRRELHLAGRTLTLVPSFFCVRTPLALVDEELPPVLVHPLSPTPGWLLRTRQGRATPPVAQLIGASRARMLELLGRPMTTTALAAAMDLAPSTASRHASVLREAGLLTTSRHGTHVLHRRTPLGRALLDGPPP</sequence>
<keyword evidence="1" id="KW-0805">Transcription regulation</keyword>
<evidence type="ECO:0000256" key="1">
    <source>
        <dbReference type="ARBA" id="ARBA00023015"/>
    </source>
</evidence>
<dbReference type="SUPFAM" id="SSF46785">
    <property type="entry name" value="Winged helix' DNA-binding domain"/>
    <property type="match status" value="1"/>
</dbReference>
<comment type="caution">
    <text evidence="5">The sequence shown here is derived from an EMBL/GenBank/DDBJ whole genome shotgun (WGS) entry which is preliminary data.</text>
</comment>
<name>A0ABU2NMY5_9ACTN</name>
<dbReference type="Pfam" id="PF12840">
    <property type="entry name" value="HTH_20"/>
    <property type="match status" value="1"/>
</dbReference>
<gene>
    <name evidence="5" type="ORF">RM572_03365</name>
</gene>
<dbReference type="PANTHER" id="PTHR43132">
    <property type="entry name" value="ARSENICAL RESISTANCE OPERON REPRESSOR ARSR-RELATED"/>
    <property type="match status" value="1"/>
</dbReference>
<dbReference type="RefSeq" id="WP_311671729.1">
    <property type="nucleotide sequence ID" value="NZ_JAVREQ010000001.1"/>
</dbReference>
<protein>
    <submittedName>
        <fullName evidence="5">Helix-turn-helix domain-containing protein</fullName>
    </submittedName>
</protein>
<evidence type="ECO:0000259" key="4">
    <source>
        <dbReference type="SMART" id="SM00418"/>
    </source>
</evidence>
<dbReference type="InterPro" id="IPR036388">
    <property type="entry name" value="WH-like_DNA-bd_sf"/>
</dbReference>
<feature type="domain" description="HTH arsR-type" evidence="4">
    <location>
        <begin position="263"/>
        <end position="331"/>
    </location>
</feature>
<evidence type="ECO:0000313" key="5">
    <source>
        <dbReference type="EMBL" id="MDT0377812.1"/>
    </source>
</evidence>
<organism evidence="5 6">
    <name type="scientific">Streptomyces hazeniae</name>
    <dbReference type="NCBI Taxonomy" id="3075538"/>
    <lineage>
        <taxon>Bacteria</taxon>
        <taxon>Bacillati</taxon>
        <taxon>Actinomycetota</taxon>
        <taxon>Actinomycetes</taxon>
        <taxon>Kitasatosporales</taxon>
        <taxon>Streptomycetaceae</taxon>
        <taxon>Streptomyces</taxon>
    </lineage>
</organism>
<accession>A0ABU2NMY5</accession>
<reference evidence="6" key="1">
    <citation type="submission" date="2023-07" db="EMBL/GenBank/DDBJ databases">
        <title>30 novel species of actinomycetes from the DSMZ collection.</title>
        <authorList>
            <person name="Nouioui I."/>
        </authorList>
    </citation>
    <scope>NUCLEOTIDE SEQUENCE [LARGE SCALE GENOMIC DNA]</scope>
    <source>
        <strain evidence="6">DSM 42041</strain>
    </source>
</reference>
<proteinExistence type="predicted"/>
<evidence type="ECO:0000313" key="6">
    <source>
        <dbReference type="Proteomes" id="UP001183414"/>
    </source>
</evidence>
<dbReference type="InterPro" id="IPR001845">
    <property type="entry name" value="HTH_ArsR_DNA-bd_dom"/>
</dbReference>
<dbReference type="SMART" id="SM00418">
    <property type="entry name" value="HTH_ARSR"/>
    <property type="match status" value="1"/>
</dbReference>
<dbReference type="EMBL" id="JAVREQ010000001">
    <property type="protein sequence ID" value="MDT0377812.1"/>
    <property type="molecule type" value="Genomic_DNA"/>
</dbReference>
<dbReference type="InterPro" id="IPR051011">
    <property type="entry name" value="Metal_resp_trans_reg"/>
</dbReference>
<dbReference type="Gene3D" id="1.10.10.10">
    <property type="entry name" value="Winged helix-like DNA-binding domain superfamily/Winged helix DNA-binding domain"/>
    <property type="match status" value="1"/>
</dbReference>